<keyword evidence="2" id="KW-1185">Reference proteome</keyword>
<reference evidence="2" key="1">
    <citation type="journal article" date="2019" name="Int. J. Syst. Evol. Microbiol.">
        <title>The Global Catalogue of Microorganisms (GCM) 10K type strain sequencing project: providing services to taxonomists for standard genome sequencing and annotation.</title>
        <authorList>
            <consortium name="The Broad Institute Genomics Platform"/>
            <consortium name="The Broad Institute Genome Sequencing Center for Infectious Disease"/>
            <person name="Wu L."/>
            <person name="Ma J."/>
        </authorList>
    </citation>
    <scope>NUCLEOTIDE SEQUENCE [LARGE SCALE GENOMIC DNA]</scope>
    <source>
        <strain evidence="2">JCM 16703</strain>
    </source>
</reference>
<comment type="caution">
    <text evidence="1">The sequence shown here is derived from an EMBL/GenBank/DDBJ whole genome shotgun (WGS) entry which is preliminary data.</text>
</comment>
<organism evidence="1 2">
    <name type="scientific">Nocardioides fonticola</name>
    <dbReference type="NCBI Taxonomy" id="450363"/>
    <lineage>
        <taxon>Bacteria</taxon>
        <taxon>Bacillati</taxon>
        <taxon>Actinomycetota</taxon>
        <taxon>Actinomycetes</taxon>
        <taxon>Propionibacteriales</taxon>
        <taxon>Nocardioidaceae</taxon>
        <taxon>Nocardioides</taxon>
    </lineage>
</organism>
<accession>A0ABP7XI05</accession>
<dbReference type="RefSeq" id="WP_344733000.1">
    <property type="nucleotide sequence ID" value="NZ_BAAAZH010000012.1"/>
</dbReference>
<proteinExistence type="predicted"/>
<dbReference type="Proteomes" id="UP001501495">
    <property type="component" value="Unassembled WGS sequence"/>
</dbReference>
<sequence>MTLVLVSADAVCEAFEAALVDAVPRVISAAGLGAAGFAPFRSWRQTPTLDALRSSARALPAGAITSPGLADPPERYADGYAAVFRIEVGVFDRGTDWEQTATKARTWAAIVRAAAFVDQSLGGVADGIVWVSESYRRLLDGTTDRTLGMCAVDFDVRVASVLSLDSLPIPSDPPVGVVADAAATVTTRSLT</sequence>
<evidence type="ECO:0008006" key="3">
    <source>
        <dbReference type="Google" id="ProtNLM"/>
    </source>
</evidence>
<name>A0ABP7XI05_9ACTN</name>
<evidence type="ECO:0000313" key="1">
    <source>
        <dbReference type="EMBL" id="GAA4117421.1"/>
    </source>
</evidence>
<dbReference type="EMBL" id="BAAAZH010000012">
    <property type="protein sequence ID" value="GAA4117421.1"/>
    <property type="molecule type" value="Genomic_DNA"/>
</dbReference>
<gene>
    <name evidence="1" type="ORF">GCM10022215_18030</name>
</gene>
<evidence type="ECO:0000313" key="2">
    <source>
        <dbReference type="Proteomes" id="UP001501495"/>
    </source>
</evidence>
<protein>
    <recommendedName>
        <fullName evidence="3">DUF3168 domain-containing protein</fullName>
    </recommendedName>
</protein>